<dbReference type="SUPFAM" id="SSF52540">
    <property type="entry name" value="P-loop containing nucleoside triphosphate hydrolases"/>
    <property type="match status" value="1"/>
</dbReference>
<evidence type="ECO:0000256" key="1">
    <source>
        <dbReference type="ARBA" id="ARBA00022614"/>
    </source>
</evidence>
<dbReference type="Pfam" id="PF25019">
    <property type="entry name" value="LRR_R13L1-DRL21"/>
    <property type="match status" value="1"/>
</dbReference>
<dbReference type="Pfam" id="PF23598">
    <property type="entry name" value="LRR_14"/>
    <property type="match status" value="1"/>
</dbReference>
<feature type="domain" description="NB-ARC" evidence="3">
    <location>
        <begin position="178"/>
        <end position="313"/>
    </location>
</feature>
<reference evidence="6 7" key="1">
    <citation type="submission" date="2023-10" db="EMBL/GenBank/DDBJ databases">
        <title>Chromosome-scale genome assembly provides insights into flower coloration mechanisms of Canna indica.</title>
        <authorList>
            <person name="Li C."/>
        </authorList>
    </citation>
    <scope>NUCLEOTIDE SEQUENCE [LARGE SCALE GENOMIC DNA]</scope>
    <source>
        <tissue evidence="6">Flower</tissue>
    </source>
</reference>
<keyword evidence="7" id="KW-1185">Reference proteome</keyword>
<dbReference type="InterPro" id="IPR055414">
    <property type="entry name" value="LRR_R13L4/SHOC2-like"/>
</dbReference>
<dbReference type="PANTHER" id="PTHR47186">
    <property type="entry name" value="LEUCINE-RICH REPEAT-CONTAINING PROTEIN 57"/>
    <property type="match status" value="1"/>
</dbReference>
<protein>
    <submittedName>
        <fullName evidence="6">Disease resistance protein RGA3</fullName>
    </submittedName>
</protein>
<dbReference type="GO" id="GO:0006952">
    <property type="term" value="P:defense response"/>
    <property type="evidence" value="ECO:0007669"/>
    <property type="project" value="UniProtKB-KW"/>
</dbReference>
<feature type="domain" description="R13L1/DRL21-like LRR repeat region" evidence="5">
    <location>
        <begin position="685"/>
        <end position="811"/>
    </location>
</feature>
<dbReference type="InterPro" id="IPR056789">
    <property type="entry name" value="LRR_R13L1-DRL21"/>
</dbReference>
<keyword evidence="2" id="KW-0677">Repeat</keyword>
<dbReference type="AlphaFoldDB" id="A0AAQ3KG31"/>
<dbReference type="Gene3D" id="3.80.10.10">
    <property type="entry name" value="Ribonuclease Inhibitor"/>
    <property type="match status" value="2"/>
</dbReference>
<keyword evidence="1" id="KW-0433">Leucine-rich repeat</keyword>
<dbReference type="EMBL" id="CP136893">
    <property type="protein sequence ID" value="WOL04901.1"/>
    <property type="molecule type" value="Genomic_DNA"/>
</dbReference>
<dbReference type="Gene3D" id="3.40.50.300">
    <property type="entry name" value="P-loop containing nucleotide triphosphate hydrolases"/>
    <property type="match status" value="1"/>
</dbReference>
<dbReference type="Proteomes" id="UP001327560">
    <property type="component" value="Chromosome 4"/>
</dbReference>
<evidence type="ECO:0000313" key="6">
    <source>
        <dbReference type="EMBL" id="WOL04901.1"/>
    </source>
</evidence>
<evidence type="ECO:0000256" key="2">
    <source>
        <dbReference type="ARBA" id="ARBA00022737"/>
    </source>
</evidence>
<organism evidence="6 7">
    <name type="scientific">Canna indica</name>
    <name type="common">Indian-shot</name>
    <dbReference type="NCBI Taxonomy" id="4628"/>
    <lineage>
        <taxon>Eukaryota</taxon>
        <taxon>Viridiplantae</taxon>
        <taxon>Streptophyta</taxon>
        <taxon>Embryophyta</taxon>
        <taxon>Tracheophyta</taxon>
        <taxon>Spermatophyta</taxon>
        <taxon>Magnoliopsida</taxon>
        <taxon>Liliopsida</taxon>
        <taxon>Zingiberales</taxon>
        <taxon>Cannaceae</taxon>
        <taxon>Canna</taxon>
    </lineage>
</organism>
<dbReference type="Pfam" id="PF00931">
    <property type="entry name" value="NB-ARC"/>
    <property type="match status" value="1"/>
</dbReference>
<evidence type="ECO:0000259" key="4">
    <source>
        <dbReference type="Pfam" id="PF23598"/>
    </source>
</evidence>
<dbReference type="GO" id="GO:0043531">
    <property type="term" value="F:ADP binding"/>
    <property type="evidence" value="ECO:0007669"/>
    <property type="project" value="InterPro"/>
</dbReference>
<dbReference type="InterPro" id="IPR027417">
    <property type="entry name" value="P-loop_NTPase"/>
</dbReference>
<sequence>MAEMDLKRILLQLLPSATMLKQGQLLHIGNHLKMIQCRLWAINAVFMDAQLRALKESDLELLVNDITTIIVDIDDLLGRILQWKPKAATAASNHSLLPFSSSPNVPDAFRQALLLELKEMAKKLNYLVNRALSFDLRKEMMESMDPRQEEFATLLENEVVRRDKDKDNITKMFQGQQNLKEDVPVIHAVRGKVGTGKTTLARMVFHDPWVRQHFQHFIWVDSPNSFSFDPVNIAREFTEWITKEPCADRHLQQMWLRINGKLDGKRYLLVIDDIDIKKEDNDKWEQFKQVFLRVGLSGSRVIVLATNDVEIGSIKEYHDLDGLAEVEWSNLFSKLSLIPDDDDTGKFQSAMTWFKKDPRPIRAKLLGLLLRYGEPIDQVFEDLLLHCLHPRDELLRLYHLLFQPRVLEDWTHDFEDLLQMLTAEGIVQHARDRAAITKDLRKLVSLHKVGTDEKLQSYITMKAGEALIPQQCRHLALLVDQSTTKISLIKDKTLSRLRTLILILDGKRETNQKCRIAEISKEMFSSLGDLRVLDLHATMITQLDPTVGEMKNLRYLNLSQSEIEELPESLGNLQNLQTLKLVHCERLHRLPEEMHNLQNLQVLKLSYCKNLKRLPNAITALVNLLELDLEECHGLVELPHLGNMKKLKYLNMLRCVSLTRMPSGIRQLVNIQRLSVRDAPGSCSIPELQELVNLEELNLENLQLVSIPRDVGSKKLKDKRYLRHLLLRWNMDSEADSGKALEQLDGFQPSTALRKLEVISYQGKEFPTWMKEGQPYHYTLVEIKLVNLKKCKSLPPLGQLPRLKIVEISGMDEIISVGDEFYGPKGTFASLEKLTFSNMPILKTWGSVERKKELFPCLAELTLIQCPQFSELKVRLEKVKRLNAWMNNEKMLTSEFGWDNLKGIEHLEIVGCEKFNQCKELPEWIHSKVCNPLIPRSTTQEHIFSSRFSTTKR</sequence>
<evidence type="ECO:0000313" key="7">
    <source>
        <dbReference type="Proteomes" id="UP001327560"/>
    </source>
</evidence>
<gene>
    <name evidence="6" type="ORF">Cni_G13624</name>
</gene>
<proteinExistence type="predicted"/>
<dbReference type="InterPro" id="IPR003591">
    <property type="entry name" value="Leu-rich_rpt_typical-subtyp"/>
</dbReference>
<accession>A0AAQ3KG31</accession>
<dbReference type="PANTHER" id="PTHR47186:SF41">
    <property type="entry name" value="OS12G0131701 PROTEIN"/>
    <property type="match status" value="1"/>
</dbReference>
<name>A0AAQ3KG31_9LILI</name>
<dbReference type="SUPFAM" id="SSF52058">
    <property type="entry name" value="L domain-like"/>
    <property type="match status" value="1"/>
</dbReference>
<dbReference type="SMART" id="SM00369">
    <property type="entry name" value="LRR_TYP"/>
    <property type="match status" value="4"/>
</dbReference>
<evidence type="ECO:0000259" key="5">
    <source>
        <dbReference type="Pfam" id="PF25019"/>
    </source>
</evidence>
<dbReference type="PRINTS" id="PR00364">
    <property type="entry name" value="DISEASERSIST"/>
</dbReference>
<dbReference type="InterPro" id="IPR002182">
    <property type="entry name" value="NB-ARC"/>
</dbReference>
<dbReference type="InterPro" id="IPR032675">
    <property type="entry name" value="LRR_dom_sf"/>
</dbReference>
<evidence type="ECO:0000259" key="3">
    <source>
        <dbReference type="Pfam" id="PF00931"/>
    </source>
</evidence>
<feature type="domain" description="Disease resistance R13L4/SHOC-2-like LRR" evidence="4">
    <location>
        <begin position="523"/>
        <end position="608"/>
    </location>
</feature>